<evidence type="ECO:0000313" key="2">
    <source>
        <dbReference type="Proteomes" id="UP000295060"/>
    </source>
</evidence>
<reference evidence="1 2" key="1">
    <citation type="submission" date="2019-03" db="EMBL/GenBank/DDBJ databases">
        <title>Genomic Encyclopedia of Type Strains, Phase III (KMG-III): the genomes of soil and plant-associated and newly described type strains.</title>
        <authorList>
            <person name="Whitman W."/>
        </authorList>
    </citation>
    <scope>NUCLEOTIDE SEQUENCE [LARGE SCALE GENOMIC DNA]</scope>
    <source>
        <strain evidence="1 2">VKMAc-2574</strain>
    </source>
</reference>
<comment type="caution">
    <text evidence="1">The sequence shown here is derived from an EMBL/GenBank/DDBJ whole genome shotgun (WGS) entry which is preliminary data.</text>
</comment>
<accession>A0ABY2FG45</accession>
<protein>
    <recommendedName>
        <fullName evidence="3">Flagellar motor switch protein FliM</fullName>
    </recommendedName>
</protein>
<evidence type="ECO:0000313" key="1">
    <source>
        <dbReference type="EMBL" id="TDW90068.1"/>
    </source>
</evidence>
<keyword evidence="2" id="KW-1185">Reference proteome</keyword>
<dbReference type="EMBL" id="SODU01000002">
    <property type="protein sequence ID" value="TDW90068.1"/>
    <property type="molecule type" value="Genomic_DNA"/>
</dbReference>
<proteinExistence type="predicted"/>
<organism evidence="1 2">
    <name type="scientific">Kribbella pratensis</name>
    <dbReference type="NCBI Taxonomy" id="2512112"/>
    <lineage>
        <taxon>Bacteria</taxon>
        <taxon>Bacillati</taxon>
        <taxon>Actinomycetota</taxon>
        <taxon>Actinomycetes</taxon>
        <taxon>Propionibacteriales</taxon>
        <taxon>Kribbellaceae</taxon>
        <taxon>Kribbella</taxon>
    </lineage>
</organism>
<evidence type="ECO:0008006" key="3">
    <source>
        <dbReference type="Google" id="ProtNLM"/>
    </source>
</evidence>
<dbReference type="Proteomes" id="UP000295060">
    <property type="component" value="Unassembled WGS sequence"/>
</dbReference>
<name>A0ABY2FG45_9ACTN</name>
<sequence length="39" mass="4034">MPEGFDDELTEEQLDELEALGAAEDAERILGAGAGGKDA</sequence>
<gene>
    <name evidence="1" type="ORF">EV137_3874</name>
</gene>